<comment type="similarity">
    <text evidence="1 4">Belongs to the short-chain dehydrogenases/reductases (SDR) family.</text>
</comment>
<keyword evidence="7" id="KW-1185">Reference proteome</keyword>
<gene>
    <name evidence="6" type="ORF">OIDMADRAFT_101101</name>
</gene>
<dbReference type="InterPro" id="IPR051911">
    <property type="entry name" value="SDR_oxidoreductase"/>
</dbReference>
<reference evidence="7" key="2">
    <citation type="submission" date="2015-01" db="EMBL/GenBank/DDBJ databases">
        <title>Evolutionary Origins and Diversification of the Mycorrhizal Mutualists.</title>
        <authorList>
            <consortium name="DOE Joint Genome Institute"/>
            <consortium name="Mycorrhizal Genomics Consortium"/>
            <person name="Kohler A."/>
            <person name="Kuo A."/>
            <person name="Nagy L.G."/>
            <person name="Floudas D."/>
            <person name="Copeland A."/>
            <person name="Barry K.W."/>
            <person name="Cichocki N."/>
            <person name="Veneault-Fourrey C."/>
            <person name="LaButti K."/>
            <person name="Lindquist E.A."/>
            <person name="Lipzen A."/>
            <person name="Lundell T."/>
            <person name="Morin E."/>
            <person name="Murat C."/>
            <person name="Riley R."/>
            <person name="Ohm R."/>
            <person name="Sun H."/>
            <person name="Tunlid A."/>
            <person name="Henrissat B."/>
            <person name="Grigoriev I.V."/>
            <person name="Hibbett D.S."/>
            <person name="Martin F."/>
        </authorList>
    </citation>
    <scope>NUCLEOTIDE SEQUENCE [LARGE SCALE GENOMIC DNA]</scope>
    <source>
        <strain evidence="7">Zn</strain>
    </source>
</reference>
<dbReference type="PANTHER" id="PTHR43976">
    <property type="entry name" value="SHORT CHAIN DEHYDROGENASE"/>
    <property type="match status" value="1"/>
</dbReference>
<dbReference type="PRINTS" id="PR00081">
    <property type="entry name" value="GDHRDH"/>
</dbReference>
<reference evidence="6 7" key="1">
    <citation type="submission" date="2014-04" db="EMBL/GenBank/DDBJ databases">
        <authorList>
            <consortium name="DOE Joint Genome Institute"/>
            <person name="Kuo A."/>
            <person name="Martino E."/>
            <person name="Perotto S."/>
            <person name="Kohler A."/>
            <person name="Nagy L.G."/>
            <person name="Floudas D."/>
            <person name="Copeland A."/>
            <person name="Barry K.W."/>
            <person name="Cichocki N."/>
            <person name="Veneault-Fourrey C."/>
            <person name="LaButti K."/>
            <person name="Lindquist E.A."/>
            <person name="Lipzen A."/>
            <person name="Lundell T."/>
            <person name="Morin E."/>
            <person name="Murat C."/>
            <person name="Sun H."/>
            <person name="Tunlid A."/>
            <person name="Henrissat B."/>
            <person name="Grigoriev I.V."/>
            <person name="Hibbett D.S."/>
            <person name="Martin F."/>
            <person name="Nordberg H.P."/>
            <person name="Cantor M.N."/>
            <person name="Hua S.X."/>
        </authorList>
    </citation>
    <scope>NUCLEOTIDE SEQUENCE [LARGE SCALE GENOMIC DNA]</scope>
    <source>
        <strain evidence="6 7">Zn</strain>
    </source>
</reference>
<sequence>MSQVWLITGCSSGLGLSLTLAALKAGHQVVATSRNPSKTPALVSEVQSLGGKWKGLDVSDPNSGNIVKEVIHDFGRIDVLINNAAAALLGAFEDISEEESRHQMEVNFFGPMRLCKAVIPSMREQRSGTIINISSAAGMVGRASRCLYAGSKHALEGFTEALSAELAPFNIACLLVQPGPFRTQFVNNVCYPASSGPSGVSPVYRGTPVDAIIKYTKSLATGAGGDPDKAAQAILDVVAGTGLARGKERYLRLPLGSECKKVLEEKIQVLTDTLKNQEEIICSTDIV</sequence>
<dbReference type="Gene3D" id="3.40.50.720">
    <property type="entry name" value="NAD(P)-binding Rossmann-like Domain"/>
    <property type="match status" value="1"/>
</dbReference>
<dbReference type="PRINTS" id="PR00080">
    <property type="entry name" value="SDRFAMILY"/>
</dbReference>
<dbReference type="InterPro" id="IPR020904">
    <property type="entry name" value="Sc_DH/Rdtase_CS"/>
</dbReference>
<dbReference type="STRING" id="913774.A0A0C3HDL9"/>
<organism evidence="6 7">
    <name type="scientific">Oidiodendron maius (strain Zn)</name>
    <dbReference type="NCBI Taxonomy" id="913774"/>
    <lineage>
        <taxon>Eukaryota</taxon>
        <taxon>Fungi</taxon>
        <taxon>Dikarya</taxon>
        <taxon>Ascomycota</taxon>
        <taxon>Pezizomycotina</taxon>
        <taxon>Leotiomycetes</taxon>
        <taxon>Leotiomycetes incertae sedis</taxon>
        <taxon>Myxotrichaceae</taxon>
        <taxon>Oidiodendron</taxon>
    </lineage>
</organism>
<dbReference type="InParanoid" id="A0A0C3HDL9"/>
<feature type="signal peptide" evidence="5">
    <location>
        <begin position="1"/>
        <end position="21"/>
    </location>
</feature>
<keyword evidence="2" id="KW-0521">NADP</keyword>
<evidence type="ECO:0000256" key="5">
    <source>
        <dbReference type="SAM" id="SignalP"/>
    </source>
</evidence>
<dbReference type="HOGENOM" id="CLU_010194_2_9_1"/>
<evidence type="ECO:0000256" key="3">
    <source>
        <dbReference type="ARBA" id="ARBA00023002"/>
    </source>
</evidence>
<dbReference type="SUPFAM" id="SSF51735">
    <property type="entry name" value="NAD(P)-binding Rossmann-fold domains"/>
    <property type="match status" value="1"/>
</dbReference>
<keyword evidence="3" id="KW-0560">Oxidoreductase</keyword>
<evidence type="ECO:0000256" key="1">
    <source>
        <dbReference type="ARBA" id="ARBA00006484"/>
    </source>
</evidence>
<proteinExistence type="inferred from homology"/>
<dbReference type="Proteomes" id="UP000054321">
    <property type="component" value="Unassembled WGS sequence"/>
</dbReference>
<dbReference type="GO" id="GO:0016491">
    <property type="term" value="F:oxidoreductase activity"/>
    <property type="evidence" value="ECO:0007669"/>
    <property type="project" value="UniProtKB-KW"/>
</dbReference>
<evidence type="ECO:0000313" key="7">
    <source>
        <dbReference type="Proteomes" id="UP000054321"/>
    </source>
</evidence>
<dbReference type="OrthoDB" id="1274115at2759"/>
<evidence type="ECO:0000313" key="6">
    <source>
        <dbReference type="EMBL" id="KIN06341.1"/>
    </source>
</evidence>
<dbReference type="InterPro" id="IPR036291">
    <property type="entry name" value="NAD(P)-bd_dom_sf"/>
</dbReference>
<accession>A0A0C3HDL9</accession>
<protein>
    <submittedName>
        <fullName evidence="6">Uncharacterized protein</fullName>
    </submittedName>
</protein>
<dbReference type="PROSITE" id="PS00061">
    <property type="entry name" value="ADH_SHORT"/>
    <property type="match status" value="1"/>
</dbReference>
<dbReference type="CDD" id="cd05374">
    <property type="entry name" value="17beta-HSD-like_SDR_c"/>
    <property type="match status" value="1"/>
</dbReference>
<name>A0A0C3HDL9_OIDMZ</name>
<evidence type="ECO:0000256" key="4">
    <source>
        <dbReference type="RuleBase" id="RU000363"/>
    </source>
</evidence>
<dbReference type="Pfam" id="PF00106">
    <property type="entry name" value="adh_short"/>
    <property type="match status" value="1"/>
</dbReference>
<feature type="chain" id="PRO_5002178128" evidence="5">
    <location>
        <begin position="22"/>
        <end position="287"/>
    </location>
</feature>
<dbReference type="AlphaFoldDB" id="A0A0C3HDL9"/>
<dbReference type="EMBL" id="KN832871">
    <property type="protein sequence ID" value="KIN06341.1"/>
    <property type="molecule type" value="Genomic_DNA"/>
</dbReference>
<keyword evidence="5" id="KW-0732">Signal</keyword>
<dbReference type="PANTHER" id="PTHR43976:SF16">
    <property type="entry name" value="SHORT-CHAIN DEHYDROGENASE_REDUCTASE FAMILY PROTEIN"/>
    <property type="match status" value="1"/>
</dbReference>
<dbReference type="InterPro" id="IPR002347">
    <property type="entry name" value="SDR_fam"/>
</dbReference>
<evidence type="ECO:0000256" key="2">
    <source>
        <dbReference type="ARBA" id="ARBA00022857"/>
    </source>
</evidence>